<proteinExistence type="predicted"/>
<accession>A0ABN8YDP4</accession>
<protein>
    <submittedName>
        <fullName evidence="1">Uncharacterized protein</fullName>
    </submittedName>
</protein>
<reference evidence="1" key="1">
    <citation type="submission" date="2023-04" db="EMBL/GenBank/DDBJ databases">
        <authorList>
            <consortium name="ELIXIR-Norway"/>
        </authorList>
    </citation>
    <scope>NUCLEOTIDE SEQUENCE [LARGE SCALE GENOMIC DNA]</scope>
</reference>
<gene>
    <name evidence="1" type="ORF">MRATA1EN1_LOCUS7659</name>
</gene>
<organism evidence="1 2">
    <name type="scientific">Rangifer tarandus platyrhynchus</name>
    <name type="common">Svalbard reindeer</name>
    <dbReference type="NCBI Taxonomy" id="3082113"/>
    <lineage>
        <taxon>Eukaryota</taxon>
        <taxon>Metazoa</taxon>
        <taxon>Chordata</taxon>
        <taxon>Craniata</taxon>
        <taxon>Vertebrata</taxon>
        <taxon>Euteleostomi</taxon>
        <taxon>Mammalia</taxon>
        <taxon>Eutheria</taxon>
        <taxon>Laurasiatheria</taxon>
        <taxon>Artiodactyla</taxon>
        <taxon>Ruminantia</taxon>
        <taxon>Pecora</taxon>
        <taxon>Cervidae</taxon>
        <taxon>Odocoileinae</taxon>
        <taxon>Rangifer</taxon>
    </lineage>
</organism>
<evidence type="ECO:0000313" key="1">
    <source>
        <dbReference type="EMBL" id="CAI9158697.1"/>
    </source>
</evidence>
<dbReference type="EMBL" id="OX459954">
    <property type="protein sequence ID" value="CAI9158697.1"/>
    <property type="molecule type" value="Genomic_DNA"/>
</dbReference>
<name>A0ABN8YDP4_RANTA</name>
<keyword evidence="2" id="KW-1185">Reference proteome</keyword>
<sequence>MDLGFSRVWLALAASFTFPEGLEWDFLRLKEKPHFFSTSPASFLMAACKEQAAGFLPMLRSDVAKKKSPCSRKLTQRSLCAETGRPRTLRAQPLAGLGTCTLVSQLSFKLLPELAEEAERLWKAVFPFLVLNVVSGH</sequence>
<evidence type="ECO:0000313" key="2">
    <source>
        <dbReference type="Proteomes" id="UP001176941"/>
    </source>
</evidence>
<dbReference type="Proteomes" id="UP001176941">
    <property type="component" value="Chromosome 18"/>
</dbReference>